<dbReference type="AlphaFoldDB" id="A0A401QXE7"/>
<dbReference type="InterPro" id="IPR000524">
    <property type="entry name" value="Tscrpt_reg_HTH_GntR"/>
</dbReference>
<dbReference type="InterPro" id="IPR036390">
    <property type="entry name" value="WH_DNA-bd_sf"/>
</dbReference>
<dbReference type="InterPro" id="IPR028978">
    <property type="entry name" value="Chorismate_lyase_/UTRA_dom_sf"/>
</dbReference>
<dbReference type="Pfam" id="PF00392">
    <property type="entry name" value="GntR"/>
    <property type="match status" value="1"/>
</dbReference>
<proteinExistence type="predicted"/>
<dbReference type="Proteomes" id="UP000288351">
    <property type="component" value="Unassembled WGS sequence"/>
</dbReference>
<dbReference type="PANTHER" id="PTHR44846">
    <property type="entry name" value="MANNOSYL-D-GLYCERATE TRANSPORT/METABOLISM SYSTEM REPRESSOR MNGR-RELATED"/>
    <property type="match status" value="1"/>
</dbReference>
<dbReference type="Pfam" id="PF07702">
    <property type="entry name" value="UTRA"/>
    <property type="match status" value="1"/>
</dbReference>
<sequence>MTREESDRTGYREVAARIRADVEAGVWPTGRPIPGIDRLKDRYEVARQTANRAVQHLVSEGLLYSEGRRGTFIRPAVPARTVARDRHVRRDARGYFFGPNAADWRGVGTPTQEVGPPPADAAELLGVAAGEPVLIRDRAIGPPDASHPWQLATSYLPMTLVDRLPVLGADETGPGGIYDRIEEHFGAALSWEETVAARPADDHEQRHLRIGAGLPVLVVTRVSRVGEQVVEVNRTRMSADRFTVTYAVARDEQTARWPRAGGRD</sequence>
<dbReference type="SUPFAM" id="SSF64288">
    <property type="entry name" value="Chorismate lyase-like"/>
    <property type="match status" value="1"/>
</dbReference>
<evidence type="ECO:0000259" key="4">
    <source>
        <dbReference type="PROSITE" id="PS50949"/>
    </source>
</evidence>
<dbReference type="CDD" id="cd07377">
    <property type="entry name" value="WHTH_GntR"/>
    <property type="match status" value="1"/>
</dbReference>
<dbReference type="SMART" id="SM00866">
    <property type="entry name" value="UTRA"/>
    <property type="match status" value="1"/>
</dbReference>
<dbReference type="Gene3D" id="1.10.10.10">
    <property type="entry name" value="Winged helix-like DNA-binding domain superfamily/Winged helix DNA-binding domain"/>
    <property type="match status" value="1"/>
</dbReference>
<organism evidence="5 6">
    <name type="scientific">Streptomyces noursei</name>
    <name type="common">Streptomyces albulus</name>
    <dbReference type="NCBI Taxonomy" id="1971"/>
    <lineage>
        <taxon>Bacteria</taxon>
        <taxon>Bacillati</taxon>
        <taxon>Actinomycetota</taxon>
        <taxon>Actinomycetes</taxon>
        <taxon>Kitasatosporales</taxon>
        <taxon>Streptomycetaceae</taxon>
        <taxon>Streptomyces</taxon>
    </lineage>
</organism>
<evidence type="ECO:0000256" key="2">
    <source>
        <dbReference type="ARBA" id="ARBA00023125"/>
    </source>
</evidence>
<evidence type="ECO:0000256" key="1">
    <source>
        <dbReference type="ARBA" id="ARBA00023015"/>
    </source>
</evidence>
<keyword evidence="1" id="KW-0805">Transcription regulation</keyword>
<dbReference type="InterPro" id="IPR011663">
    <property type="entry name" value="UTRA"/>
</dbReference>
<keyword evidence="3" id="KW-0804">Transcription</keyword>
<dbReference type="GO" id="GO:0045892">
    <property type="term" value="P:negative regulation of DNA-templated transcription"/>
    <property type="evidence" value="ECO:0007669"/>
    <property type="project" value="TreeGrafter"/>
</dbReference>
<dbReference type="SMART" id="SM00345">
    <property type="entry name" value="HTH_GNTR"/>
    <property type="match status" value="1"/>
</dbReference>
<feature type="domain" description="HTH gntR-type" evidence="4">
    <location>
        <begin position="8"/>
        <end position="76"/>
    </location>
</feature>
<dbReference type="RefSeq" id="WP_016573808.1">
    <property type="nucleotide sequence ID" value="NZ_BHXC01000006.1"/>
</dbReference>
<dbReference type="InterPro" id="IPR050679">
    <property type="entry name" value="Bact_HTH_transcr_reg"/>
</dbReference>
<accession>A0A401QXE7</accession>
<dbReference type="Gene3D" id="3.40.1410.10">
    <property type="entry name" value="Chorismate lyase-like"/>
    <property type="match status" value="1"/>
</dbReference>
<gene>
    <name evidence="5" type="ORF">SALB_02734</name>
</gene>
<comment type="caution">
    <text evidence="5">The sequence shown here is derived from an EMBL/GenBank/DDBJ whole genome shotgun (WGS) entry which is preliminary data.</text>
</comment>
<evidence type="ECO:0000313" key="6">
    <source>
        <dbReference type="Proteomes" id="UP000288351"/>
    </source>
</evidence>
<dbReference type="EMBL" id="BHXC01000006">
    <property type="protein sequence ID" value="GCB90040.1"/>
    <property type="molecule type" value="Genomic_DNA"/>
</dbReference>
<dbReference type="GO" id="GO:0003700">
    <property type="term" value="F:DNA-binding transcription factor activity"/>
    <property type="evidence" value="ECO:0007669"/>
    <property type="project" value="InterPro"/>
</dbReference>
<keyword evidence="2" id="KW-0238">DNA-binding</keyword>
<dbReference type="SUPFAM" id="SSF46785">
    <property type="entry name" value="Winged helix' DNA-binding domain"/>
    <property type="match status" value="1"/>
</dbReference>
<name>A0A401QXE7_STRNR</name>
<evidence type="ECO:0000256" key="3">
    <source>
        <dbReference type="ARBA" id="ARBA00023163"/>
    </source>
</evidence>
<dbReference type="PANTHER" id="PTHR44846:SF17">
    <property type="entry name" value="GNTR-FAMILY TRANSCRIPTIONAL REGULATOR"/>
    <property type="match status" value="1"/>
</dbReference>
<protein>
    <submittedName>
        <fullName evidence="5">GntR family transcriptional regulator</fullName>
    </submittedName>
</protein>
<dbReference type="PROSITE" id="PS50949">
    <property type="entry name" value="HTH_GNTR"/>
    <property type="match status" value="1"/>
</dbReference>
<reference evidence="5 6" key="1">
    <citation type="journal article" date="2019" name="Microbiol. Resour. Announc.">
        <title>Draft Genome Sequence of the Most Traditional epsilon-Poly-l-Lysine Producer, Streptomyces albulus NBRC14147.</title>
        <authorList>
            <person name="Yamanaka K."/>
            <person name="Hamano Y."/>
        </authorList>
    </citation>
    <scope>NUCLEOTIDE SEQUENCE [LARGE SCALE GENOMIC DNA]</scope>
    <source>
        <strain evidence="5 6">NBRC 14147</strain>
    </source>
</reference>
<evidence type="ECO:0000313" key="5">
    <source>
        <dbReference type="EMBL" id="GCB90040.1"/>
    </source>
</evidence>
<dbReference type="GO" id="GO:0003677">
    <property type="term" value="F:DNA binding"/>
    <property type="evidence" value="ECO:0007669"/>
    <property type="project" value="UniProtKB-KW"/>
</dbReference>
<dbReference type="InterPro" id="IPR036388">
    <property type="entry name" value="WH-like_DNA-bd_sf"/>
</dbReference>